<evidence type="ECO:0000256" key="4">
    <source>
        <dbReference type="ARBA" id="ARBA00013020"/>
    </source>
</evidence>
<comment type="similarity">
    <text evidence="3">Belongs to the LuxC family.</text>
</comment>
<keyword evidence="10" id="KW-1185">Reference proteome</keyword>
<evidence type="ECO:0000256" key="2">
    <source>
        <dbReference type="ARBA" id="ARBA00004908"/>
    </source>
</evidence>
<evidence type="ECO:0000256" key="7">
    <source>
        <dbReference type="ARBA" id="ARBA00023223"/>
    </source>
</evidence>
<dbReference type="InterPro" id="IPR016162">
    <property type="entry name" value="Ald_DH_N"/>
</dbReference>
<reference evidence="9 10" key="1">
    <citation type="submission" date="2016-10" db="EMBL/GenBank/DDBJ databases">
        <authorList>
            <person name="de Groot N.N."/>
        </authorList>
    </citation>
    <scope>NUCLEOTIDE SEQUENCE [LARGE SCALE GENOMIC DNA]</scope>
    <source>
        <strain evidence="9 10">743A</strain>
    </source>
</reference>
<dbReference type="InterPro" id="IPR008670">
    <property type="entry name" value="CoA_reduct_LuxC"/>
</dbReference>
<dbReference type="SUPFAM" id="SSF53720">
    <property type="entry name" value="ALDH-like"/>
    <property type="match status" value="1"/>
</dbReference>
<evidence type="ECO:0000256" key="1">
    <source>
        <dbReference type="ARBA" id="ARBA00003277"/>
    </source>
</evidence>
<dbReference type="GO" id="GO:0050062">
    <property type="term" value="F:long-chain-fatty-acyl-CoA reductase activity"/>
    <property type="evidence" value="ECO:0007669"/>
    <property type="project" value="UniProtKB-EC"/>
</dbReference>
<sequence length="402" mass="46042">MFTQQIEEQISYLTGDSSILFQLPEQKVLSPFSRKTCEFLQELSECVRRENAVLAMADVAAFAFWCRKSHLDKMALSYKSMAQNRLGRGVTFHIVPSNVPVLFAFSLSAALLSGNSVVIRLPEKSTLQSELICRCINLVCEKLEFWKRRIVILRYGHQEEITKIISKLCDARIIWGGSHTIQEIRKIPLPPSALELTFGDRKSAAVLGAQAVLETKEMNPFLYDFYNDTYLFDQNACSSPRIIYWIGDKEQVRFARYKFWSSFSSYVEQHYKIDAVTAIKKWEQAYYLSAIYKDMKIIHENNYIIRVESGGLFPEMLEHTVPGGFFIEAQGETIEGLLPVLNRGCQTIAAYGVNREMLKRVLLERKTFGPDRIVEVGQTLAFSLVWDGVDFIYALSRELSLL</sequence>
<comment type="catalytic activity">
    <reaction evidence="8">
        <text>a long-chain fatty aldehyde + NADP(+) + CoA = a long-chain fatty acyl-CoA + NADPH + H(+)</text>
        <dbReference type="Rhea" id="RHEA:15437"/>
        <dbReference type="ChEBI" id="CHEBI:15378"/>
        <dbReference type="ChEBI" id="CHEBI:17176"/>
        <dbReference type="ChEBI" id="CHEBI:57287"/>
        <dbReference type="ChEBI" id="CHEBI:57783"/>
        <dbReference type="ChEBI" id="CHEBI:58349"/>
        <dbReference type="ChEBI" id="CHEBI:83139"/>
        <dbReference type="EC" id="1.2.1.50"/>
    </reaction>
</comment>
<gene>
    <name evidence="9" type="ORF">SAMN05661086_01318</name>
</gene>
<proteinExistence type="inferred from homology"/>
<organism evidence="9 10">
    <name type="scientific">Anaeromicropila populeti</name>
    <dbReference type="NCBI Taxonomy" id="37658"/>
    <lineage>
        <taxon>Bacteria</taxon>
        <taxon>Bacillati</taxon>
        <taxon>Bacillota</taxon>
        <taxon>Clostridia</taxon>
        <taxon>Lachnospirales</taxon>
        <taxon>Lachnospiraceae</taxon>
        <taxon>Anaeromicropila</taxon>
    </lineage>
</organism>
<dbReference type="OrthoDB" id="580775at2"/>
<evidence type="ECO:0000256" key="6">
    <source>
        <dbReference type="ARBA" id="ARBA00023002"/>
    </source>
</evidence>
<dbReference type="GO" id="GO:0003995">
    <property type="term" value="F:acyl-CoA dehydrogenase activity"/>
    <property type="evidence" value="ECO:0007669"/>
    <property type="project" value="InterPro"/>
</dbReference>
<comment type="function">
    <text evidence="1">LuxC is the fatty acid reductase enzyme responsible for synthesis of the aldehyde substrate for the luminescent reaction catalyzed by luciferase.</text>
</comment>
<dbReference type="GO" id="GO:0008218">
    <property type="term" value="P:bioluminescence"/>
    <property type="evidence" value="ECO:0007669"/>
    <property type="project" value="UniProtKB-KW"/>
</dbReference>
<evidence type="ECO:0000256" key="8">
    <source>
        <dbReference type="ARBA" id="ARBA00049412"/>
    </source>
</evidence>
<keyword evidence="7" id="KW-0455">Luminescence</keyword>
<accession>A0A1I6J0M5</accession>
<dbReference type="Proteomes" id="UP000199659">
    <property type="component" value="Unassembled WGS sequence"/>
</dbReference>
<comment type="pathway">
    <text evidence="2">Lipid metabolism; fatty acid reduction for biolumincescence.</text>
</comment>
<dbReference type="RefSeq" id="WP_092559899.1">
    <property type="nucleotide sequence ID" value="NZ_FOYZ01000004.1"/>
</dbReference>
<dbReference type="Pfam" id="PF05893">
    <property type="entry name" value="LuxC"/>
    <property type="match status" value="1"/>
</dbReference>
<dbReference type="UniPathway" id="UPA00569"/>
<name>A0A1I6J0M5_9FIRM</name>
<keyword evidence="5" id="KW-0521">NADP</keyword>
<dbReference type="Gene3D" id="3.40.605.10">
    <property type="entry name" value="Aldehyde Dehydrogenase, Chain A, domain 1"/>
    <property type="match status" value="1"/>
</dbReference>
<evidence type="ECO:0000256" key="3">
    <source>
        <dbReference type="ARBA" id="ARBA00010915"/>
    </source>
</evidence>
<dbReference type="AlphaFoldDB" id="A0A1I6J0M5"/>
<dbReference type="InterPro" id="IPR016161">
    <property type="entry name" value="Ald_DH/histidinol_DH"/>
</dbReference>
<evidence type="ECO:0000256" key="5">
    <source>
        <dbReference type="ARBA" id="ARBA00022857"/>
    </source>
</evidence>
<evidence type="ECO:0000313" key="10">
    <source>
        <dbReference type="Proteomes" id="UP000199659"/>
    </source>
</evidence>
<dbReference type="EC" id="1.2.1.50" evidence="4"/>
<protein>
    <recommendedName>
        <fullName evidence="4">long-chain-fatty-acyl-CoA reductase</fullName>
        <ecNumber evidence="4">1.2.1.50</ecNumber>
    </recommendedName>
</protein>
<evidence type="ECO:0000313" key="9">
    <source>
        <dbReference type="EMBL" id="SFR72483.1"/>
    </source>
</evidence>
<dbReference type="STRING" id="37658.SAMN05661086_01318"/>
<dbReference type="EMBL" id="FOYZ01000004">
    <property type="protein sequence ID" value="SFR72483.1"/>
    <property type="molecule type" value="Genomic_DNA"/>
</dbReference>
<keyword evidence="6" id="KW-0560">Oxidoreductase</keyword>